<dbReference type="SUPFAM" id="SSF50630">
    <property type="entry name" value="Acid proteases"/>
    <property type="match status" value="1"/>
</dbReference>
<name>A0A8X6MBI8_9ARAC</name>
<organism evidence="1 2">
    <name type="scientific">Trichonephila inaurata madagascariensis</name>
    <dbReference type="NCBI Taxonomy" id="2747483"/>
    <lineage>
        <taxon>Eukaryota</taxon>
        <taxon>Metazoa</taxon>
        <taxon>Ecdysozoa</taxon>
        <taxon>Arthropoda</taxon>
        <taxon>Chelicerata</taxon>
        <taxon>Arachnida</taxon>
        <taxon>Araneae</taxon>
        <taxon>Araneomorphae</taxon>
        <taxon>Entelegynae</taxon>
        <taxon>Araneoidea</taxon>
        <taxon>Nephilidae</taxon>
        <taxon>Trichonephila</taxon>
        <taxon>Trichonephila inaurata</taxon>
    </lineage>
</organism>
<evidence type="ECO:0000313" key="1">
    <source>
        <dbReference type="EMBL" id="GFS41970.1"/>
    </source>
</evidence>
<sequence>MICSHNKFQNKGKFYAPVNKSNAHIHCGLFNHTSNECNQNVSIAINLDIKALCVFHKPDVKNEVVSEVVNEINSAIEMHKTVKINDYKFDALINTGSTVTLARYSVYESLRMPTLNLTKIKQTALGNNEIQPIGSFKFPINIENRKFKTYDYVIDNLQTTIDVIIVTDILKQTEFKINANGTELIPKKEDSCIDLINVSKAHNQSEEIMP</sequence>
<dbReference type="AlphaFoldDB" id="A0A8X6MBI8"/>
<dbReference type="Proteomes" id="UP000886998">
    <property type="component" value="Unassembled WGS sequence"/>
</dbReference>
<comment type="caution">
    <text evidence="1">The sequence shown here is derived from an EMBL/GenBank/DDBJ whole genome shotgun (WGS) entry which is preliminary data.</text>
</comment>
<protein>
    <recommendedName>
        <fullName evidence="3">Peptidase A2 domain-containing protein</fullName>
    </recommendedName>
</protein>
<gene>
    <name evidence="1" type="ORF">TNIN_431161</name>
</gene>
<evidence type="ECO:0000313" key="2">
    <source>
        <dbReference type="Proteomes" id="UP000886998"/>
    </source>
</evidence>
<dbReference type="InterPro" id="IPR021109">
    <property type="entry name" value="Peptidase_aspartic_dom_sf"/>
</dbReference>
<dbReference type="Gene3D" id="2.40.70.10">
    <property type="entry name" value="Acid Proteases"/>
    <property type="match status" value="1"/>
</dbReference>
<proteinExistence type="predicted"/>
<dbReference type="CDD" id="cd00303">
    <property type="entry name" value="retropepsin_like"/>
    <property type="match status" value="1"/>
</dbReference>
<accession>A0A8X6MBI8</accession>
<dbReference type="OrthoDB" id="8065943at2759"/>
<evidence type="ECO:0008006" key="3">
    <source>
        <dbReference type="Google" id="ProtNLM"/>
    </source>
</evidence>
<reference evidence="1" key="1">
    <citation type="submission" date="2020-08" db="EMBL/GenBank/DDBJ databases">
        <title>Multicomponent nature underlies the extraordinary mechanical properties of spider dragline silk.</title>
        <authorList>
            <person name="Kono N."/>
            <person name="Nakamura H."/>
            <person name="Mori M."/>
            <person name="Yoshida Y."/>
            <person name="Ohtoshi R."/>
            <person name="Malay A.D."/>
            <person name="Moran D.A.P."/>
            <person name="Tomita M."/>
            <person name="Numata K."/>
            <person name="Arakawa K."/>
        </authorList>
    </citation>
    <scope>NUCLEOTIDE SEQUENCE</scope>
</reference>
<keyword evidence="2" id="KW-1185">Reference proteome</keyword>
<dbReference type="EMBL" id="BMAV01025502">
    <property type="protein sequence ID" value="GFS41970.1"/>
    <property type="molecule type" value="Genomic_DNA"/>
</dbReference>